<evidence type="ECO:0000313" key="1">
    <source>
        <dbReference type="EMBL" id="KAG6643508.1"/>
    </source>
</evidence>
<evidence type="ECO:0000313" key="2">
    <source>
        <dbReference type="Proteomes" id="UP000811609"/>
    </source>
</evidence>
<reference evidence="1" key="1">
    <citation type="submission" date="2020-12" db="EMBL/GenBank/DDBJ databases">
        <title>WGS assembly of Carya illinoinensis cv. Pawnee.</title>
        <authorList>
            <person name="Platts A."/>
            <person name="Shu S."/>
            <person name="Wright S."/>
            <person name="Barry K."/>
            <person name="Edger P."/>
            <person name="Pires J.C."/>
            <person name="Schmutz J."/>
        </authorList>
    </citation>
    <scope>NUCLEOTIDE SEQUENCE</scope>
    <source>
        <tissue evidence="1">Leaf</tissue>
    </source>
</reference>
<sequence length="99" mass="11102">MQDYQVIAMVVLFGPKKKHIQNQVQEDVKKITSEQLHVPSSSLGHQLMNKSKHYMMKPSFIASASVFGPKVIFSVGATEAANNKFLCYTCTSHVFLNLE</sequence>
<name>A0A8T1PMZ4_CARIL</name>
<protein>
    <submittedName>
        <fullName evidence="1">Uncharacterized protein</fullName>
    </submittedName>
</protein>
<proteinExistence type="predicted"/>
<organism evidence="1 2">
    <name type="scientific">Carya illinoinensis</name>
    <name type="common">Pecan</name>
    <dbReference type="NCBI Taxonomy" id="32201"/>
    <lineage>
        <taxon>Eukaryota</taxon>
        <taxon>Viridiplantae</taxon>
        <taxon>Streptophyta</taxon>
        <taxon>Embryophyta</taxon>
        <taxon>Tracheophyta</taxon>
        <taxon>Spermatophyta</taxon>
        <taxon>Magnoliopsida</taxon>
        <taxon>eudicotyledons</taxon>
        <taxon>Gunneridae</taxon>
        <taxon>Pentapetalae</taxon>
        <taxon>rosids</taxon>
        <taxon>fabids</taxon>
        <taxon>Fagales</taxon>
        <taxon>Juglandaceae</taxon>
        <taxon>Carya</taxon>
    </lineage>
</organism>
<dbReference type="AlphaFoldDB" id="A0A8T1PMZ4"/>
<gene>
    <name evidence="1" type="ORF">CIPAW_09G216300</name>
</gene>
<accession>A0A8T1PMZ4</accession>
<dbReference type="Proteomes" id="UP000811609">
    <property type="component" value="Chromosome 9"/>
</dbReference>
<keyword evidence="2" id="KW-1185">Reference proteome</keyword>
<comment type="caution">
    <text evidence="1">The sequence shown here is derived from an EMBL/GenBank/DDBJ whole genome shotgun (WGS) entry which is preliminary data.</text>
</comment>
<dbReference type="EMBL" id="CM031817">
    <property type="protein sequence ID" value="KAG6643508.1"/>
    <property type="molecule type" value="Genomic_DNA"/>
</dbReference>